<feature type="compositionally biased region" description="Low complexity" evidence="3">
    <location>
        <begin position="428"/>
        <end position="439"/>
    </location>
</feature>
<dbReference type="GO" id="GO:0005813">
    <property type="term" value="C:centrosome"/>
    <property type="evidence" value="ECO:0007669"/>
    <property type="project" value="TreeGrafter"/>
</dbReference>
<dbReference type="SUPFAM" id="SSF50978">
    <property type="entry name" value="WD40 repeat-like"/>
    <property type="match status" value="1"/>
</dbReference>
<dbReference type="InterPro" id="IPR052818">
    <property type="entry name" value="NEDD1_Spindle_Assembly"/>
</dbReference>
<evidence type="ECO:0000256" key="2">
    <source>
        <dbReference type="SAM" id="Coils"/>
    </source>
</evidence>
<reference evidence="4 5" key="1">
    <citation type="submission" date="2024-01" db="EMBL/GenBank/DDBJ databases">
        <title>The genome of the rayed Mediterranean limpet Patella caerulea (Linnaeus, 1758).</title>
        <authorList>
            <person name="Anh-Thu Weber A."/>
            <person name="Halstead-Nussloch G."/>
        </authorList>
    </citation>
    <scope>NUCLEOTIDE SEQUENCE [LARGE SCALE GENOMIC DNA]</scope>
    <source>
        <strain evidence="4">AATW-2023a</strain>
        <tissue evidence="4">Whole specimen</tissue>
    </source>
</reference>
<evidence type="ECO:0000256" key="1">
    <source>
        <dbReference type="PROSITE-ProRule" id="PRU00221"/>
    </source>
</evidence>
<dbReference type="Proteomes" id="UP001347796">
    <property type="component" value="Unassembled WGS sequence"/>
</dbReference>
<evidence type="ECO:0000256" key="3">
    <source>
        <dbReference type="SAM" id="MobiDB-lite"/>
    </source>
</evidence>
<sequence length="630" mass="68742">MSVLKLVSAGDDVKIWDSRGFGLVKTFEPHDQNVTAVCWSHCGKFLTSCSENDDKIPITHIQNTSKPSVEIDVEKGNLCVDFNSNSRYLLYGGNNCIVNVWDLKSKKLKKSFKEHKSAITSLAFNWNDAYIASGSRSGDIILHNLLTGQSGSPLRAPKVQTIKQIQYHYFRKSLFASASDDGAINLWDANTRQLKHSFNDIHKAPATGLAFSPINEMLLMSVGLDKRIALYDVQGKRNLRVLMADSPLTTIDVMADGATIAVGTSRGKILVYDIRQGPNPVHMVNAHSCAISSLSFHPKSEMNSADGNSSESKKRDLPKAPQTKPVNTTNDKNSNVIAAQTAVERAQHKQHQNQVRDDVFSPVRENIGYGSASFTDDTCHQQSATTVNTSDNSSTGVCGVFSPLQGHQSSLSGKFSLGNSPLINNSYSSSQGASSAVVSPTNNSSHILPSGVNGHSAVSKIVQKGVSASPSLHQITGSSHDVNTGDSINSGASNGKKVMFTDGGSPPDAAAVRHMLSTAIDNCRQDLRQEIQGAWQESCSPQKPKAEVSGAADPNLFQTEFTRNLIREALEDFREEIHRDLTSLHVEMLRQFQIQQNEVTAMLQHLSVNKDLLAEVEELRQENKRLKKTF</sequence>
<evidence type="ECO:0000313" key="5">
    <source>
        <dbReference type="Proteomes" id="UP001347796"/>
    </source>
</evidence>
<dbReference type="AlphaFoldDB" id="A0AAN8JKV9"/>
<gene>
    <name evidence="4" type="ORF">SNE40_014830</name>
</gene>
<organism evidence="4 5">
    <name type="scientific">Patella caerulea</name>
    <name type="common">Rayed Mediterranean limpet</name>
    <dbReference type="NCBI Taxonomy" id="87958"/>
    <lineage>
        <taxon>Eukaryota</taxon>
        <taxon>Metazoa</taxon>
        <taxon>Spiralia</taxon>
        <taxon>Lophotrochozoa</taxon>
        <taxon>Mollusca</taxon>
        <taxon>Gastropoda</taxon>
        <taxon>Patellogastropoda</taxon>
        <taxon>Patelloidea</taxon>
        <taxon>Patellidae</taxon>
        <taxon>Patella</taxon>
    </lineage>
</organism>
<feature type="repeat" description="WD" evidence="1">
    <location>
        <begin position="173"/>
        <end position="197"/>
    </location>
</feature>
<feature type="region of interest" description="Disordered" evidence="3">
    <location>
        <begin position="428"/>
        <end position="453"/>
    </location>
</feature>
<dbReference type="GO" id="GO:0005737">
    <property type="term" value="C:cytoplasm"/>
    <property type="evidence" value="ECO:0007669"/>
    <property type="project" value="TreeGrafter"/>
</dbReference>
<feature type="repeat" description="WD" evidence="1">
    <location>
        <begin position="80"/>
        <end position="111"/>
    </location>
</feature>
<dbReference type="GO" id="GO:0005814">
    <property type="term" value="C:centriole"/>
    <property type="evidence" value="ECO:0007669"/>
    <property type="project" value="TreeGrafter"/>
</dbReference>
<dbReference type="GO" id="GO:0043015">
    <property type="term" value="F:gamma-tubulin binding"/>
    <property type="evidence" value="ECO:0007669"/>
    <property type="project" value="TreeGrafter"/>
</dbReference>
<keyword evidence="1" id="KW-0853">WD repeat</keyword>
<dbReference type="GO" id="GO:0036064">
    <property type="term" value="C:ciliary basal body"/>
    <property type="evidence" value="ECO:0007669"/>
    <property type="project" value="TreeGrafter"/>
</dbReference>
<feature type="region of interest" description="Disordered" evidence="3">
    <location>
        <begin position="299"/>
        <end position="333"/>
    </location>
</feature>
<dbReference type="PANTHER" id="PTHR44414:SF1">
    <property type="entry name" value="PROTEIN NEDD1"/>
    <property type="match status" value="1"/>
</dbReference>
<dbReference type="InterPro" id="IPR015943">
    <property type="entry name" value="WD40/YVTN_repeat-like_dom_sf"/>
</dbReference>
<dbReference type="GO" id="GO:0000278">
    <property type="term" value="P:mitotic cell cycle"/>
    <property type="evidence" value="ECO:0007669"/>
    <property type="project" value="TreeGrafter"/>
</dbReference>
<dbReference type="PANTHER" id="PTHR44414">
    <property type="entry name" value="PROTEIN NEDD1"/>
    <property type="match status" value="1"/>
</dbReference>
<protein>
    <recommendedName>
        <fullName evidence="6">NEDD1 gamma-tubulin ring complex targeting factor</fullName>
    </recommendedName>
</protein>
<evidence type="ECO:0008006" key="6">
    <source>
        <dbReference type="Google" id="ProtNLM"/>
    </source>
</evidence>
<name>A0AAN8JKV9_PATCE</name>
<feature type="region of interest" description="Disordered" evidence="3">
    <location>
        <begin position="471"/>
        <end position="490"/>
    </location>
</feature>
<dbReference type="Pfam" id="PF00400">
    <property type="entry name" value="WD40"/>
    <property type="match status" value="3"/>
</dbReference>
<feature type="coiled-coil region" evidence="2">
    <location>
        <begin position="602"/>
        <end position="629"/>
    </location>
</feature>
<dbReference type="Gene3D" id="2.130.10.10">
    <property type="entry name" value="YVTN repeat-like/Quinoprotein amine dehydrogenase"/>
    <property type="match status" value="3"/>
</dbReference>
<dbReference type="EMBL" id="JAZGQO010000010">
    <property type="protein sequence ID" value="KAK6176569.1"/>
    <property type="molecule type" value="Genomic_DNA"/>
</dbReference>
<proteinExistence type="predicted"/>
<keyword evidence="5" id="KW-1185">Reference proteome</keyword>
<dbReference type="PROSITE" id="PS50082">
    <property type="entry name" value="WD_REPEATS_2"/>
    <property type="match status" value="2"/>
</dbReference>
<dbReference type="SMART" id="SM00320">
    <property type="entry name" value="WD40"/>
    <property type="match status" value="6"/>
</dbReference>
<feature type="compositionally biased region" description="Polar residues" evidence="3">
    <location>
        <begin position="324"/>
        <end position="333"/>
    </location>
</feature>
<comment type="caution">
    <text evidence="4">The sequence shown here is derived from an EMBL/GenBank/DDBJ whole genome shotgun (WGS) entry which is preliminary data.</text>
</comment>
<feature type="compositionally biased region" description="Polar residues" evidence="3">
    <location>
        <begin position="299"/>
        <end position="310"/>
    </location>
</feature>
<dbReference type="InterPro" id="IPR001680">
    <property type="entry name" value="WD40_rpt"/>
</dbReference>
<dbReference type="InterPro" id="IPR036322">
    <property type="entry name" value="WD40_repeat_dom_sf"/>
</dbReference>
<keyword evidence="2" id="KW-0175">Coiled coil</keyword>
<accession>A0AAN8JKV9</accession>
<evidence type="ECO:0000313" key="4">
    <source>
        <dbReference type="EMBL" id="KAK6176569.1"/>
    </source>
</evidence>
<dbReference type="GO" id="GO:0000922">
    <property type="term" value="C:spindle pole"/>
    <property type="evidence" value="ECO:0007669"/>
    <property type="project" value="TreeGrafter"/>
</dbReference>
<dbReference type="GO" id="GO:0007020">
    <property type="term" value="P:microtubule nucleation"/>
    <property type="evidence" value="ECO:0007669"/>
    <property type="project" value="TreeGrafter"/>
</dbReference>